<dbReference type="Proteomes" id="UP001234585">
    <property type="component" value="Plasmid unnamed1"/>
</dbReference>
<accession>A0AA50CQF8</accession>
<evidence type="ECO:0000313" key="1">
    <source>
        <dbReference type="EMBL" id="WLR99985.1"/>
    </source>
</evidence>
<geneLocation type="plasmid" evidence="1 2">
    <name>unnamed1</name>
</geneLocation>
<dbReference type="RefSeq" id="WP_306039380.1">
    <property type="nucleotide sequence ID" value="NZ_CP132303.1"/>
</dbReference>
<keyword evidence="1" id="KW-0614">Plasmid</keyword>
<keyword evidence="2" id="KW-1185">Reference proteome</keyword>
<gene>
    <name evidence="1" type="ORF">Q9313_18030</name>
</gene>
<name>A0AA50CQF8_9HYPH</name>
<organism evidence="1 2">
    <name type="scientific">Shinella sumterensis</name>
    <dbReference type="NCBI Taxonomy" id="1967501"/>
    <lineage>
        <taxon>Bacteria</taxon>
        <taxon>Pseudomonadati</taxon>
        <taxon>Pseudomonadota</taxon>
        <taxon>Alphaproteobacteria</taxon>
        <taxon>Hyphomicrobiales</taxon>
        <taxon>Rhizobiaceae</taxon>
        <taxon>Shinella</taxon>
    </lineage>
</organism>
<proteinExistence type="predicted"/>
<reference evidence="1 2" key="1">
    <citation type="submission" date="2023-08" db="EMBL/GenBank/DDBJ databases">
        <title>Pathogen: clinical or host-associated sample.</title>
        <authorList>
            <person name="Hergert J."/>
            <person name="Casey R."/>
            <person name="Wagner J."/>
            <person name="Young E.L."/>
            <person name="Oakeson K.F."/>
        </authorList>
    </citation>
    <scope>NUCLEOTIDE SEQUENCE [LARGE SCALE GENOMIC DNA]</scope>
    <source>
        <strain evidence="1 2">1760953</strain>
        <plasmid evidence="1 2">unnamed1</plasmid>
    </source>
</reference>
<dbReference type="AlphaFoldDB" id="A0AA50CQF8"/>
<sequence>MRDSRDDRTEELNAVIDTKLTALVVELEDAGWNMEDIALAIQQVSSRNWLDQIEAMRRARAAVSDNFVSDGNEG</sequence>
<protein>
    <submittedName>
        <fullName evidence="1">Uncharacterized protein</fullName>
    </submittedName>
</protein>
<dbReference type="EMBL" id="CP132303">
    <property type="protein sequence ID" value="WLR99985.1"/>
    <property type="molecule type" value="Genomic_DNA"/>
</dbReference>
<evidence type="ECO:0000313" key="2">
    <source>
        <dbReference type="Proteomes" id="UP001234585"/>
    </source>
</evidence>